<dbReference type="PANTHER" id="PTHR48100">
    <property type="entry name" value="BROAD-SPECIFICITY PHOSPHATASE YOR283W-RELATED"/>
    <property type="match status" value="1"/>
</dbReference>
<comment type="caution">
    <text evidence="1">The sequence shown here is derived from an EMBL/GenBank/DDBJ whole genome shotgun (WGS) entry which is preliminary data.</text>
</comment>
<dbReference type="SMART" id="SM00855">
    <property type="entry name" value="PGAM"/>
    <property type="match status" value="1"/>
</dbReference>
<gene>
    <name evidence="1" type="ORF">FJ693_07345</name>
</gene>
<evidence type="ECO:0000313" key="2">
    <source>
        <dbReference type="Proteomes" id="UP000318693"/>
    </source>
</evidence>
<dbReference type="Pfam" id="PF00300">
    <property type="entry name" value="His_Phos_1"/>
    <property type="match status" value="1"/>
</dbReference>
<name>A0A552WT88_9MICO</name>
<dbReference type="GO" id="GO:0016791">
    <property type="term" value="F:phosphatase activity"/>
    <property type="evidence" value="ECO:0007669"/>
    <property type="project" value="TreeGrafter"/>
</dbReference>
<dbReference type="EMBL" id="VJXR01000015">
    <property type="protein sequence ID" value="TRW45967.1"/>
    <property type="molecule type" value="Genomic_DNA"/>
</dbReference>
<keyword evidence="2" id="KW-1185">Reference proteome</keyword>
<dbReference type="PROSITE" id="PS00175">
    <property type="entry name" value="PG_MUTASE"/>
    <property type="match status" value="1"/>
</dbReference>
<reference evidence="1 2" key="1">
    <citation type="submission" date="2019-07" db="EMBL/GenBank/DDBJ databases">
        <title>Georgenia wutianyii sp. nov. and Georgenia *** sp. nov. isolated from plateau pika (Ochotona curzoniae) in the Qinghai-Tibet plateau of China.</title>
        <authorList>
            <person name="Tian Z."/>
        </authorList>
    </citation>
    <scope>NUCLEOTIDE SEQUENCE [LARGE SCALE GENOMIC DNA]</scope>
    <source>
        <strain evidence="1 2">Z446</strain>
    </source>
</reference>
<dbReference type="InterPro" id="IPR013078">
    <property type="entry name" value="His_Pase_superF_clade-1"/>
</dbReference>
<dbReference type="CDD" id="cd07067">
    <property type="entry name" value="HP_PGM_like"/>
    <property type="match status" value="1"/>
</dbReference>
<dbReference type="InterPro" id="IPR001345">
    <property type="entry name" value="PG/BPGM_mutase_AS"/>
</dbReference>
<dbReference type="AlphaFoldDB" id="A0A552WT88"/>
<dbReference type="Proteomes" id="UP000318693">
    <property type="component" value="Unassembled WGS sequence"/>
</dbReference>
<dbReference type="RefSeq" id="WP_143417879.1">
    <property type="nucleotide sequence ID" value="NZ_VJXR01000015.1"/>
</dbReference>
<dbReference type="PANTHER" id="PTHR48100:SF58">
    <property type="entry name" value="PE-PGRS FAMILY PROTEIN PE_PGRS11"/>
    <property type="match status" value="1"/>
</dbReference>
<dbReference type="InterPro" id="IPR029033">
    <property type="entry name" value="His_PPase_superfam"/>
</dbReference>
<accession>A0A552WT88</accession>
<organism evidence="1 2">
    <name type="scientific">Georgenia yuyongxinii</name>
    <dbReference type="NCBI Taxonomy" id="2589797"/>
    <lineage>
        <taxon>Bacteria</taxon>
        <taxon>Bacillati</taxon>
        <taxon>Actinomycetota</taxon>
        <taxon>Actinomycetes</taxon>
        <taxon>Micrococcales</taxon>
        <taxon>Bogoriellaceae</taxon>
        <taxon>Georgenia</taxon>
    </lineage>
</organism>
<dbReference type="SUPFAM" id="SSF53254">
    <property type="entry name" value="Phosphoglycerate mutase-like"/>
    <property type="match status" value="1"/>
</dbReference>
<proteinExistence type="predicted"/>
<evidence type="ECO:0000313" key="1">
    <source>
        <dbReference type="EMBL" id="TRW45967.1"/>
    </source>
</evidence>
<dbReference type="Gene3D" id="3.40.50.1240">
    <property type="entry name" value="Phosphoglycerate mutase-like"/>
    <property type="match status" value="1"/>
</dbReference>
<protein>
    <submittedName>
        <fullName evidence="1">Histidine phosphatase family protein</fullName>
    </submittedName>
</protein>
<dbReference type="GO" id="GO:0005737">
    <property type="term" value="C:cytoplasm"/>
    <property type="evidence" value="ECO:0007669"/>
    <property type="project" value="TreeGrafter"/>
</dbReference>
<dbReference type="InterPro" id="IPR050275">
    <property type="entry name" value="PGM_Phosphatase"/>
</dbReference>
<sequence length="221" mass="22596">MRLILVRHGQTSSNVGGLLDTGAPGADLTDLGRRQAAALPAALAEEPVEAVWASTLVRTQQTAAPLADARGLDVVVRDGIREVTAGDLEMRGDHASVRAYLEGIFAWHDGGLDARIPGGESGAEFFGRYDDVVAEVAATGAATAVLVSHGAAIRAWTAARTDNVPVDFVAANPLGNTGVVVLDGGPAQGWTALTWEGRAVGGLALDSSATDGPAGEPVEVR</sequence>